<dbReference type="InterPro" id="IPR038763">
    <property type="entry name" value="DHH_sf"/>
</dbReference>
<protein>
    <submittedName>
        <fullName evidence="3">Bifunctional oligoribonuclease and PAP phosphatase NrnA</fullName>
        <ecNumber evidence="3">3.1.-.-</ecNumber>
    </submittedName>
</protein>
<dbReference type="Gene3D" id="3.10.310.30">
    <property type="match status" value="1"/>
</dbReference>
<dbReference type="GO" id="GO:0016787">
    <property type="term" value="F:hydrolase activity"/>
    <property type="evidence" value="ECO:0007669"/>
    <property type="project" value="UniProtKB-KW"/>
</dbReference>
<sequence>MKRKNYEKIIQNIENHDNIFIFHHIRPDGDCLGAQQGFGYAIAKRFPKKKVFFIGDNENIFNFLNFHFDNENLIQDEFFQNSLAITVDTADIKRIKKLDFFLNSNFKTRIKIDHHPDIFEEIYNEKWVDPTFSAASEMIGYLLMEENWEINSEISKFIYLGILTDSGRFLFPSTTSRTFQVAAFLMKFNFDFAKLNWFLSNRTEQEVAFCAEVLANYKKKDKVLWYFVSKEIQNKFKLRNDQLSAVNILANIGDARIWLFLIEMENGIRVRIRSNGPKVNKIASEYGGGGHEYAAGINLEKSEKTKEISQEIIEKLVIQVKEFEQNE</sequence>
<dbReference type="Pfam" id="PF02272">
    <property type="entry name" value="DHHA1"/>
    <property type="match status" value="1"/>
</dbReference>
<evidence type="ECO:0000313" key="4">
    <source>
        <dbReference type="Proteomes" id="UP000215452"/>
    </source>
</evidence>
<dbReference type="InterPro" id="IPR001667">
    <property type="entry name" value="DDH_dom"/>
</dbReference>
<dbReference type="Proteomes" id="UP000215452">
    <property type="component" value="Chromosome"/>
</dbReference>
<dbReference type="PANTHER" id="PTHR47618:SF1">
    <property type="entry name" value="BIFUNCTIONAL OLIGORIBONUCLEASE AND PAP PHOSPHATASE NRNA"/>
    <property type="match status" value="1"/>
</dbReference>
<dbReference type="Pfam" id="PF01368">
    <property type="entry name" value="DHH"/>
    <property type="match status" value="1"/>
</dbReference>
<evidence type="ECO:0000313" key="3">
    <source>
        <dbReference type="EMBL" id="ASU14083.1"/>
    </source>
</evidence>
<feature type="domain" description="DDH" evidence="1">
    <location>
        <begin position="18"/>
        <end position="162"/>
    </location>
</feature>
<feature type="domain" description="DHHA1" evidence="2">
    <location>
        <begin position="235"/>
        <end position="316"/>
    </location>
</feature>
<dbReference type="InterPro" id="IPR051319">
    <property type="entry name" value="Oligoribo/pAp-PDE_c-di-AMP_PDE"/>
</dbReference>
<accession>A0A223M973</accession>
<dbReference type="InterPro" id="IPR003156">
    <property type="entry name" value="DHHA1_dom"/>
</dbReference>
<name>A0A223M973_MESHO</name>
<dbReference type="GO" id="GO:0003676">
    <property type="term" value="F:nucleic acid binding"/>
    <property type="evidence" value="ECO:0007669"/>
    <property type="project" value="InterPro"/>
</dbReference>
<evidence type="ECO:0000259" key="1">
    <source>
        <dbReference type="Pfam" id="PF01368"/>
    </source>
</evidence>
<evidence type="ECO:0000259" key="2">
    <source>
        <dbReference type="Pfam" id="PF02272"/>
    </source>
</evidence>
<dbReference type="Gene3D" id="3.90.1640.10">
    <property type="entry name" value="inorganic pyrophosphatase (n-terminal core)"/>
    <property type="match status" value="1"/>
</dbReference>
<gene>
    <name evidence="3" type="primary">nrnA_1</name>
    <name evidence="3" type="ORF">CIB43_00172</name>
</gene>
<dbReference type="PANTHER" id="PTHR47618">
    <property type="entry name" value="BIFUNCTIONAL OLIGORIBONUCLEASE AND PAP PHOSPHATASE NRNA"/>
    <property type="match status" value="1"/>
</dbReference>
<dbReference type="AlphaFoldDB" id="A0A223M973"/>
<dbReference type="EMBL" id="CP022714">
    <property type="protein sequence ID" value="ASU14083.1"/>
    <property type="molecule type" value="Genomic_DNA"/>
</dbReference>
<dbReference type="SUPFAM" id="SSF64182">
    <property type="entry name" value="DHH phosphoesterases"/>
    <property type="match status" value="1"/>
</dbReference>
<dbReference type="EC" id="3.1.-.-" evidence="3"/>
<organism evidence="3 4">
    <name type="scientific">Mesomycoplasma hyopneumoniae</name>
    <name type="common">Mycoplasma hyopneumoniae</name>
    <dbReference type="NCBI Taxonomy" id="2099"/>
    <lineage>
        <taxon>Bacteria</taxon>
        <taxon>Bacillati</taxon>
        <taxon>Mycoplasmatota</taxon>
        <taxon>Mycoplasmoidales</taxon>
        <taxon>Metamycoplasmataceae</taxon>
        <taxon>Mesomycoplasma</taxon>
    </lineage>
</organism>
<keyword evidence="3" id="KW-0378">Hydrolase</keyword>
<proteinExistence type="predicted"/>
<reference evidence="3 4" key="1">
    <citation type="submission" date="2017-08" db="EMBL/GenBank/DDBJ databases">
        <title>The complete genome sequence of a Mycoplasma hyopneumoniae isolate in Korea.</title>
        <authorList>
            <person name="Han J."/>
            <person name="Lee N."/>
        </authorList>
    </citation>
    <scope>NUCLEOTIDE SEQUENCE [LARGE SCALE GENOMIC DNA]</scope>
    <source>
        <strain evidence="3 4">KM014</strain>
    </source>
</reference>